<evidence type="ECO:0000256" key="5">
    <source>
        <dbReference type="ARBA" id="ARBA00023288"/>
    </source>
</evidence>
<protein>
    <recommendedName>
        <fullName evidence="9">Curli production assembly/transport component CsgG</fullName>
    </recommendedName>
</protein>
<keyword evidence="8" id="KW-1185">Reference proteome</keyword>
<evidence type="ECO:0000256" key="6">
    <source>
        <dbReference type="SAM" id="SignalP"/>
    </source>
</evidence>
<keyword evidence="2 6" id="KW-0732">Signal</keyword>
<keyword evidence="3" id="KW-0472">Membrane</keyword>
<evidence type="ECO:0000313" key="7">
    <source>
        <dbReference type="EMBL" id="KAA5613484.1"/>
    </source>
</evidence>
<evidence type="ECO:0000256" key="4">
    <source>
        <dbReference type="ARBA" id="ARBA00023139"/>
    </source>
</evidence>
<dbReference type="InterPro" id="IPR005534">
    <property type="entry name" value="Curli_assmbl/transp-comp_CsgG"/>
</dbReference>
<dbReference type="AlphaFoldDB" id="A0A5M6IYQ6"/>
<evidence type="ECO:0000256" key="2">
    <source>
        <dbReference type="ARBA" id="ARBA00022729"/>
    </source>
</evidence>
<dbReference type="GO" id="GO:0030288">
    <property type="term" value="C:outer membrane-bounded periplasmic space"/>
    <property type="evidence" value="ECO:0007669"/>
    <property type="project" value="InterPro"/>
</dbReference>
<keyword evidence="5" id="KW-0449">Lipoprotein</keyword>
<feature type="signal peptide" evidence="6">
    <location>
        <begin position="1"/>
        <end position="21"/>
    </location>
</feature>
<dbReference type="PANTHER" id="PTHR41164:SF1">
    <property type="entry name" value="CURLI PRODUCTION ASSEMBLY_TRANSPORT COMPONENT CSGG"/>
    <property type="match status" value="1"/>
</dbReference>
<evidence type="ECO:0000256" key="3">
    <source>
        <dbReference type="ARBA" id="ARBA00023136"/>
    </source>
</evidence>
<dbReference type="Gene3D" id="3.40.50.10610">
    <property type="entry name" value="ABC-type transport auxiliary lipoprotein component"/>
    <property type="match status" value="2"/>
</dbReference>
<evidence type="ECO:0008006" key="9">
    <source>
        <dbReference type="Google" id="ProtNLM"/>
    </source>
</evidence>
<evidence type="ECO:0000256" key="1">
    <source>
        <dbReference type="ARBA" id="ARBA00022475"/>
    </source>
</evidence>
<feature type="chain" id="PRO_5024443607" description="Curli production assembly/transport component CsgG" evidence="6">
    <location>
        <begin position="22"/>
        <end position="256"/>
    </location>
</feature>
<gene>
    <name evidence="7" type="ORF">F1189_05360</name>
</gene>
<dbReference type="Pfam" id="PF03783">
    <property type="entry name" value="CsgG"/>
    <property type="match status" value="1"/>
</dbReference>
<name>A0A5M6IYQ6_9PROT</name>
<organism evidence="7 8">
    <name type="scientific">Rhodovastum atsumiense</name>
    <dbReference type="NCBI Taxonomy" id="504468"/>
    <lineage>
        <taxon>Bacteria</taxon>
        <taxon>Pseudomonadati</taxon>
        <taxon>Pseudomonadota</taxon>
        <taxon>Alphaproteobacteria</taxon>
        <taxon>Acetobacterales</taxon>
        <taxon>Acetobacteraceae</taxon>
        <taxon>Rhodovastum</taxon>
    </lineage>
</organism>
<keyword evidence="4" id="KW-0564">Palmitate</keyword>
<evidence type="ECO:0000313" key="8">
    <source>
        <dbReference type="Proteomes" id="UP000325255"/>
    </source>
</evidence>
<dbReference type="PANTHER" id="PTHR41164">
    <property type="entry name" value="CURLI PRODUCTION ASSEMBLY/TRANSPORT COMPONENT CSGG"/>
    <property type="match status" value="1"/>
</dbReference>
<reference evidence="7 8" key="1">
    <citation type="submission" date="2019-09" db="EMBL/GenBank/DDBJ databases">
        <title>Genome sequence of Rhodovastum atsumiense, a diverse member of the Acetobacteraceae family of non-sulfur purple photosynthetic bacteria.</title>
        <authorList>
            <person name="Meyer T."/>
            <person name="Kyndt J."/>
        </authorList>
    </citation>
    <scope>NUCLEOTIDE SEQUENCE [LARGE SCALE GENOMIC DNA]</scope>
    <source>
        <strain evidence="7 8">DSM 21279</strain>
    </source>
</reference>
<dbReference type="Proteomes" id="UP000325255">
    <property type="component" value="Unassembled WGS sequence"/>
</dbReference>
<proteinExistence type="predicted"/>
<comment type="caution">
    <text evidence="7">The sequence shown here is derived from an EMBL/GenBank/DDBJ whole genome shotgun (WGS) entry which is preliminary data.</text>
</comment>
<accession>A0A5M6IYQ6</accession>
<keyword evidence="1" id="KW-1003">Cell membrane</keyword>
<sequence>MRRLRSLVGPTTACVLMLAQAGCVQDPLPSAQPFTLESEQIQLPPPPHRALTVSVYNCIDTTGQRRPTGSSQELSTAVPMDCTPYLIEAVRSLDRGYLNLVERQHVDELLRERQIATLALNNAANGTPPRKLNTLRVAEMLLVGQVVAYDRETRQVSAGGALGGIGGNTTLVTDLITFSLRAVAVQTGEVLGQTMVTKSVTSLKVGGHLTKIFTTNVMEAELGGAGNEPVGLALRVAVRGALAQLINRGIQDKWWS</sequence>
<dbReference type="RefSeq" id="WP_150039595.1">
    <property type="nucleotide sequence ID" value="NZ_OW485601.1"/>
</dbReference>
<dbReference type="OrthoDB" id="1110708at2"/>
<dbReference type="EMBL" id="VWPK01000006">
    <property type="protein sequence ID" value="KAA5613484.1"/>
    <property type="molecule type" value="Genomic_DNA"/>
</dbReference>